<evidence type="ECO:0000313" key="1">
    <source>
        <dbReference type="EMBL" id="KAF8432101.1"/>
    </source>
</evidence>
<feature type="non-terminal residue" evidence="1">
    <location>
        <position position="1"/>
    </location>
</feature>
<protein>
    <submittedName>
        <fullName evidence="1">Uncharacterized protein</fullName>
    </submittedName>
</protein>
<dbReference type="EMBL" id="WHUW01000043">
    <property type="protein sequence ID" value="KAF8432101.1"/>
    <property type="molecule type" value="Genomic_DNA"/>
</dbReference>
<keyword evidence="2" id="KW-1185">Reference proteome</keyword>
<reference evidence="1" key="2">
    <citation type="journal article" date="2020" name="Nat. Commun.">
        <title>Large-scale genome sequencing of mycorrhizal fungi provides insights into the early evolution of symbiotic traits.</title>
        <authorList>
            <person name="Miyauchi S."/>
            <person name="Kiss E."/>
            <person name="Kuo A."/>
            <person name="Drula E."/>
            <person name="Kohler A."/>
            <person name="Sanchez-Garcia M."/>
            <person name="Morin E."/>
            <person name="Andreopoulos B."/>
            <person name="Barry K.W."/>
            <person name="Bonito G."/>
            <person name="Buee M."/>
            <person name="Carver A."/>
            <person name="Chen C."/>
            <person name="Cichocki N."/>
            <person name="Clum A."/>
            <person name="Culley D."/>
            <person name="Crous P.W."/>
            <person name="Fauchery L."/>
            <person name="Girlanda M."/>
            <person name="Hayes R.D."/>
            <person name="Keri Z."/>
            <person name="LaButti K."/>
            <person name="Lipzen A."/>
            <person name="Lombard V."/>
            <person name="Magnuson J."/>
            <person name="Maillard F."/>
            <person name="Murat C."/>
            <person name="Nolan M."/>
            <person name="Ohm R.A."/>
            <person name="Pangilinan J."/>
            <person name="Pereira M.F."/>
            <person name="Perotto S."/>
            <person name="Peter M."/>
            <person name="Pfister S."/>
            <person name="Riley R."/>
            <person name="Sitrit Y."/>
            <person name="Stielow J.B."/>
            <person name="Szollosi G."/>
            <person name="Zifcakova L."/>
            <person name="Stursova M."/>
            <person name="Spatafora J.W."/>
            <person name="Tedersoo L."/>
            <person name="Vaario L.M."/>
            <person name="Yamada A."/>
            <person name="Yan M."/>
            <person name="Wang P."/>
            <person name="Xu J."/>
            <person name="Bruns T."/>
            <person name="Baldrian P."/>
            <person name="Vilgalys R."/>
            <person name="Dunand C."/>
            <person name="Henrissat B."/>
            <person name="Grigoriev I.V."/>
            <person name="Hibbett D."/>
            <person name="Nagy L.G."/>
            <person name="Martin F.M."/>
        </authorList>
    </citation>
    <scope>NUCLEOTIDE SEQUENCE</scope>
    <source>
        <strain evidence="1">BED1</strain>
    </source>
</reference>
<accession>A0AAD4GAF9</accession>
<sequence length="103" mass="11890">HTFPFPCNSREAYLLLETAHTDRRILLAHKTLAHQIIYHNTLVLQYNRMVLDKTVDDLHAAEMYIGHVRLMIREGGQTVAFEYTMQQDYSACLSGNVLSAFSY</sequence>
<proteinExistence type="predicted"/>
<comment type="caution">
    <text evidence="1">The sequence shown here is derived from an EMBL/GenBank/DDBJ whole genome shotgun (WGS) entry which is preliminary data.</text>
</comment>
<evidence type="ECO:0000313" key="2">
    <source>
        <dbReference type="Proteomes" id="UP001194468"/>
    </source>
</evidence>
<dbReference type="Proteomes" id="UP001194468">
    <property type="component" value="Unassembled WGS sequence"/>
</dbReference>
<gene>
    <name evidence="1" type="ORF">L210DRAFT_865044</name>
</gene>
<reference evidence="1" key="1">
    <citation type="submission" date="2019-10" db="EMBL/GenBank/DDBJ databases">
        <authorList>
            <consortium name="DOE Joint Genome Institute"/>
            <person name="Kuo A."/>
            <person name="Miyauchi S."/>
            <person name="Kiss E."/>
            <person name="Drula E."/>
            <person name="Kohler A."/>
            <person name="Sanchez-Garcia M."/>
            <person name="Andreopoulos B."/>
            <person name="Barry K.W."/>
            <person name="Bonito G."/>
            <person name="Buee M."/>
            <person name="Carver A."/>
            <person name="Chen C."/>
            <person name="Cichocki N."/>
            <person name="Clum A."/>
            <person name="Culley D."/>
            <person name="Crous P.W."/>
            <person name="Fauchery L."/>
            <person name="Girlanda M."/>
            <person name="Hayes R."/>
            <person name="Keri Z."/>
            <person name="LaButti K."/>
            <person name="Lipzen A."/>
            <person name="Lombard V."/>
            <person name="Magnuson J."/>
            <person name="Maillard F."/>
            <person name="Morin E."/>
            <person name="Murat C."/>
            <person name="Nolan M."/>
            <person name="Ohm R."/>
            <person name="Pangilinan J."/>
            <person name="Pereira M."/>
            <person name="Perotto S."/>
            <person name="Peter M."/>
            <person name="Riley R."/>
            <person name="Sitrit Y."/>
            <person name="Stielow B."/>
            <person name="Szollosi G."/>
            <person name="Zifcakova L."/>
            <person name="Stursova M."/>
            <person name="Spatafora J.W."/>
            <person name="Tedersoo L."/>
            <person name="Vaario L.-M."/>
            <person name="Yamada A."/>
            <person name="Yan M."/>
            <person name="Wang P."/>
            <person name="Xu J."/>
            <person name="Bruns T."/>
            <person name="Baldrian P."/>
            <person name="Vilgalys R."/>
            <person name="Henrissat B."/>
            <person name="Grigoriev I.V."/>
            <person name="Hibbett D."/>
            <person name="Nagy L.G."/>
            <person name="Martin F.M."/>
        </authorList>
    </citation>
    <scope>NUCLEOTIDE SEQUENCE</scope>
    <source>
        <strain evidence="1">BED1</strain>
    </source>
</reference>
<organism evidence="1 2">
    <name type="scientific">Boletus edulis BED1</name>
    <dbReference type="NCBI Taxonomy" id="1328754"/>
    <lineage>
        <taxon>Eukaryota</taxon>
        <taxon>Fungi</taxon>
        <taxon>Dikarya</taxon>
        <taxon>Basidiomycota</taxon>
        <taxon>Agaricomycotina</taxon>
        <taxon>Agaricomycetes</taxon>
        <taxon>Agaricomycetidae</taxon>
        <taxon>Boletales</taxon>
        <taxon>Boletineae</taxon>
        <taxon>Boletaceae</taxon>
        <taxon>Boletoideae</taxon>
        <taxon>Boletus</taxon>
    </lineage>
</organism>
<name>A0AAD4GAF9_BOLED</name>
<dbReference type="AlphaFoldDB" id="A0AAD4GAF9"/>